<dbReference type="InterPro" id="IPR002502">
    <property type="entry name" value="Amidase_domain"/>
</dbReference>
<dbReference type="AlphaFoldDB" id="A0A0M6ZCB3"/>
<keyword evidence="9" id="KW-1185">Reference proteome</keyword>
<dbReference type="SMART" id="SM00644">
    <property type="entry name" value="Ami_2"/>
    <property type="match status" value="1"/>
</dbReference>
<dbReference type="Proteomes" id="UP000049983">
    <property type="component" value="Unassembled WGS sequence"/>
</dbReference>
<evidence type="ECO:0000256" key="4">
    <source>
        <dbReference type="ARBA" id="ARBA00022801"/>
    </source>
</evidence>
<evidence type="ECO:0000256" key="3">
    <source>
        <dbReference type="ARBA" id="ARBA00011901"/>
    </source>
</evidence>
<sequence length="254" mass="28555">MNVVTDTGVDARVHPSPNHGPRAQDAPIDMLVLHYTGMESAELALQRLCDPRTEVSAHYFVYEDGTILQCVPEARRAWHAGRSFWKGEKDINSRSIGIEIVNPGHEFGYRPFPESQIDAVVRLSKDVCLRHDVLPWMVLAHSDIAPDRKEDPGEKFPWNRLAEAGVGLYVEPHAIVAGLLMQEGDRGQPVEALQSMLGLYGYDVDINGVFDEKTRHAVKAFQRHFRQEKVDGVADHSTIETLNLLLRRLPTFSV</sequence>
<proteinExistence type="inferred from homology"/>
<dbReference type="InterPro" id="IPR002477">
    <property type="entry name" value="Peptidoglycan-bd-like"/>
</dbReference>
<evidence type="ECO:0000256" key="6">
    <source>
        <dbReference type="SAM" id="MobiDB-lite"/>
    </source>
</evidence>
<dbReference type="SUPFAM" id="SSF55846">
    <property type="entry name" value="N-acetylmuramoyl-L-alanine amidase-like"/>
    <property type="match status" value="1"/>
</dbReference>
<dbReference type="InterPro" id="IPR036366">
    <property type="entry name" value="PGBDSf"/>
</dbReference>
<evidence type="ECO:0000256" key="2">
    <source>
        <dbReference type="ARBA" id="ARBA00007553"/>
    </source>
</evidence>
<dbReference type="Pfam" id="PF01510">
    <property type="entry name" value="Amidase_2"/>
    <property type="match status" value="1"/>
</dbReference>
<dbReference type="CDD" id="cd06583">
    <property type="entry name" value="PGRP"/>
    <property type="match status" value="1"/>
</dbReference>
<reference evidence="9" key="1">
    <citation type="submission" date="2015-07" db="EMBL/GenBank/DDBJ databases">
        <authorList>
            <person name="Rodrigo-Torres Lidia"/>
            <person name="Arahal R.David."/>
        </authorList>
    </citation>
    <scope>NUCLEOTIDE SEQUENCE [LARGE SCALE GENOMIC DNA]</scope>
    <source>
        <strain evidence="9">CECT 5096</strain>
    </source>
</reference>
<dbReference type="GO" id="GO:0071555">
    <property type="term" value="P:cell wall organization"/>
    <property type="evidence" value="ECO:0007669"/>
    <property type="project" value="UniProtKB-KW"/>
</dbReference>
<organism evidence="8 9">
    <name type="scientific">Roseibium album</name>
    <dbReference type="NCBI Taxonomy" id="311410"/>
    <lineage>
        <taxon>Bacteria</taxon>
        <taxon>Pseudomonadati</taxon>
        <taxon>Pseudomonadota</taxon>
        <taxon>Alphaproteobacteria</taxon>
        <taxon>Hyphomicrobiales</taxon>
        <taxon>Stappiaceae</taxon>
        <taxon>Roseibium</taxon>
    </lineage>
</organism>
<dbReference type="InterPro" id="IPR051206">
    <property type="entry name" value="NAMLAA_amidase_2"/>
</dbReference>
<dbReference type="Gene3D" id="3.40.80.10">
    <property type="entry name" value="Peptidoglycan recognition protein-like"/>
    <property type="match status" value="1"/>
</dbReference>
<evidence type="ECO:0000256" key="1">
    <source>
        <dbReference type="ARBA" id="ARBA00001561"/>
    </source>
</evidence>
<gene>
    <name evidence="8" type="primary">amiD</name>
    <name evidence="8" type="ORF">LA5096_04873</name>
</gene>
<evidence type="ECO:0000259" key="7">
    <source>
        <dbReference type="SMART" id="SM00644"/>
    </source>
</evidence>
<dbReference type="EMBL" id="CXWC01000013">
    <property type="protein sequence ID" value="CTQ76769.1"/>
    <property type="molecule type" value="Genomic_DNA"/>
</dbReference>
<dbReference type="PANTHER" id="PTHR30417">
    <property type="entry name" value="N-ACETYLMURAMOYL-L-ALANINE AMIDASE AMID"/>
    <property type="match status" value="1"/>
</dbReference>
<dbReference type="GO" id="GO:0009253">
    <property type="term" value="P:peptidoglycan catabolic process"/>
    <property type="evidence" value="ECO:0007669"/>
    <property type="project" value="InterPro"/>
</dbReference>
<protein>
    <recommendedName>
        <fullName evidence="3">N-acetylmuramoyl-L-alanine amidase</fullName>
        <ecNumber evidence="3">3.5.1.28</ecNumber>
    </recommendedName>
</protein>
<keyword evidence="5" id="KW-0961">Cell wall biogenesis/degradation</keyword>
<comment type="catalytic activity">
    <reaction evidence="1">
        <text>Hydrolyzes the link between N-acetylmuramoyl residues and L-amino acid residues in certain cell-wall glycopeptides.</text>
        <dbReference type="EC" id="3.5.1.28"/>
    </reaction>
</comment>
<comment type="similarity">
    <text evidence="2">Belongs to the N-acetylmuramoyl-L-alanine amidase 2 family.</text>
</comment>
<dbReference type="PANTHER" id="PTHR30417:SF1">
    <property type="entry name" value="N-ACETYLMURAMOYL-L-ALANINE AMIDASE AMID"/>
    <property type="match status" value="1"/>
</dbReference>
<dbReference type="OrthoDB" id="9794842at2"/>
<keyword evidence="4 8" id="KW-0378">Hydrolase</keyword>
<name>A0A0M6ZCB3_9HYPH</name>
<dbReference type="GO" id="GO:0009254">
    <property type="term" value="P:peptidoglycan turnover"/>
    <property type="evidence" value="ECO:0007669"/>
    <property type="project" value="TreeGrafter"/>
</dbReference>
<dbReference type="RefSeq" id="WP_055118020.1">
    <property type="nucleotide sequence ID" value="NZ_CXWA01000004.1"/>
</dbReference>
<evidence type="ECO:0000256" key="5">
    <source>
        <dbReference type="ARBA" id="ARBA00023316"/>
    </source>
</evidence>
<evidence type="ECO:0000313" key="9">
    <source>
        <dbReference type="Proteomes" id="UP000049983"/>
    </source>
</evidence>
<dbReference type="InterPro" id="IPR036505">
    <property type="entry name" value="Amidase/PGRP_sf"/>
</dbReference>
<dbReference type="SUPFAM" id="SSF47090">
    <property type="entry name" value="PGBD-like"/>
    <property type="match status" value="1"/>
</dbReference>
<feature type="region of interest" description="Disordered" evidence="6">
    <location>
        <begin position="1"/>
        <end position="23"/>
    </location>
</feature>
<dbReference type="STRING" id="311410.LA5095_03591"/>
<feature type="domain" description="N-acetylmuramoyl-L-alanine amidase" evidence="7">
    <location>
        <begin position="16"/>
        <end position="153"/>
    </location>
</feature>
<dbReference type="GO" id="GO:0008745">
    <property type="term" value="F:N-acetylmuramoyl-L-alanine amidase activity"/>
    <property type="evidence" value="ECO:0007669"/>
    <property type="project" value="UniProtKB-EC"/>
</dbReference>
<dbReference type="GeneID" id="97672152"/>
<dbReference type="Pfam" id="PF01471">
    <property type="entry name" value="PG_binding_1"/>
    <property type="match status" value="1"/>
</dbReference>
<dbReference type="EC" id="3.5.1.28" evidence="3"/>
<evidence type="ECO:0000313" key="8">
    <source>
        <dbReference type="EMBL" id="CTQ76769.1"/>
    </source>
</evidence>
<dbReference type="InterPro" id="IPR036365">
    <property type="entry name" value="PGBD-like_sf"/>
</dbReference>
<accession>A0A0M6ZCB3</accession>
<dbReference type="Gene3D" id="1.10.101.10">
    <property type="entry name" value="PGBD-like superfamily/PGBD"/>
    <property type="match status" value="1"/>
</dbReference>
<dbReference type="GO" id="GO:0019867">
    <property type="term" value="C:outer membrane"/>
    <property type="evidence" value="ECO:0007669"/>
    <property type="project" value="TreeGrafter"/>
</dbReference>